<accession>A0AAD0NXZ5</accession>
<dbReference type="Gene3D" id="1.10.357.10">
    <property type="entry name" value="Tetracycline Repressor, domain 2"/>
    <property type="match status" value="1"/>
</dbReference>
<dbReference type="InterPro" id="IPR001647">
    <property type="entry name" value="HTH_TetR"/>
</dbReference>
<dbReference type="PANTHER" id="PTHR47506:SF1">
    <property type="entry name" value="HTH-TYPE TRANSCRIPTIONAL REGULATOR YJDC"/>
    <property type="match status" value="1"/>
</dbReference>
<evidence type="ECO:0000256" key="2">
    <source>
        <dbReference type="ARBA" id="ARBA00023125"/>
    </source>
</evidence>
<evidence type="ECO:0000313" key="7">
    <source>
        <dbReference type="Proteomes" id="UP000247118"/>
    </source>
</evidence>
<dbReference type="InterPro" id="IPR036271">
    <property type="entry name" value="Tet_transcr_reg_TetR-rel_C_sf"/>
</dbReference>
<evidence type="ECO:0000256" key="4">
    <source>
        <dbReference type="PROSITE-ProRule" id="PRU00335"/>
    </source>
</evidence>
<feature type="DNA-binding region" description="H-T-H motif" evidence="4">
    <location>
        <begin position="51"/>
        <end position="70"/>
    </location>
</feature>
<dbReference type="PANTHER" id="PTHR47506">
    <property type="entry name" value="TRANSCRIPTIONAL REGULATORY PROTEIN"/>
    <property type="match status" value="1"/>
</dbReference>
<keyword evidence="3" id="KW-0804">Transcription</keyword>
<dbReference type="InterPro" id="IPR009057">
    <property type="entry name" value="Homeodomain-like_sf"/>
</dbReference>
<dbReference type="PROSITE" id="PS50977">
    <property type="entry name" value="HTH_TETR_2"/>
    <property type="match status" value="1"/>
</dbReference>
<evidence type="ECO:0000259" key="5">
    <source>
        <dbReference type="PROSITE" id="PS50977"/>
    </source>
</evidence>
<dbReference type="SUPFAM" id="SSF46689">
    <property type="entry name" value="Homeodomain-like"/>
    <property type="match status" value="1"/>
</dbReference>
<gene>
    <name evidence="6" type="ORF">DLJ61_02035</name>
</gene>
<evidence type="ECO:0000256" key="1">
    <source>
        <dbReference type="ARBA" id="ARBA00023015"/>
    </source>
</evidence>
<dbReference type="SUPFAM" id="SSF48498">
    <property type="entry name" value="Tetracyclin repressor-like, C-terminal domain"/>
    <property type="match status" value="1"/>
</dbReference>
<name>A0AAD0NXZ5_9ACTN</name>
<dbReference type="PRINTS" id="PR00455">
    <property type="entry name" value="HTHTETR"/>
</dbReference>
<organism evidence="6 7">
    <name type="scientific">Gordonia terrae</name>
    <dbReference type="NCBI Taxonomy" id="2055"/>
    <lineage>
        <taxon>Bacteria</taxon>
        <taxon>Bacillati</taxon>
        <taxon>Actinomycetota</taxon>
        <taxon>Actinomycetes</taxon>
        <taxon>Mycobacteriales</taxon>
        <taxon>Gordoniaceae</taxon>
        <taxon>Gordonia</taxon>
    </lineage>
</organism>
<keyword evidence="2 4" id="KW-0238">DNA-binding</keyword>
<proteinExistence type="predicted"/>
<dbReference type="GO" id="GO:0003677">
    <property type="term" value="F:DNA binding"/>
    <property type="evidence" value="ECO:0007669"/>
    <property type="project" value="UniProtKB-UniRule"/>
</dbReference>
<reference evidence="6 7" key="1">
    <citation type="submission" date="2018-05" db="EMBL/GenBank/DDBJ databases">
        <title>Complete genome sequence of Gordonia terrae NRRL B-16283.</title>
        <authorList>
            <person name="Garlena R.A."/>
            <person name="Russell D.A."/>
            <person name="Hatfull G.F."/>
        </authorList>
    </citation>
    <scope>NUCLEOTIDE SEQUENCE [LARGE SCALE GENOMIC DNA]</scope>
    <source>
        <strain evidence="6 7">NRRL B-16283</strain>
    </source>
</reference>
<evidence type="ECO:0000256" key="3">
    <source>
        <dbReference type="ARBA" id="ARBA00023163"/>
    </source>
</evidence>
<evidence type="ECO:0000313" key="6">
    <source>
        <dbReference type="EMBL" id="AWO82479.1"/>
    </source>
</evidence>
<sequence length="213" mass="23084">MFADLTDRCSLCHVTTHHEAAPATVDWTPKARLILDAASSLFYERGIHAVGVDSIAEAAGVTKRTLYDRFGSKEQLVVEYLRARNATWKEFLRSRLDAADATPGAQLSAVFDATRDWSADRGHKGCAMINAHAEISDPDHPAYPIIVGQKYELRDLLRSVAANAGVSDGNTLAQRLFILHEGALVTAGMGVEPDALDAARDVALEMLASQQPN</sequence>
<dbReference type="AlphaFoldDB" id="A0AAD0NXZ5"/>
<dbReference type="EMBL" id="CP029604">
    <property type="protein sequence ID" value="AWO82479.1"/>
    <property type="molecule type" value="Genomic_DNA"/>
</dbReference>
<keyword evidence="1" id="KW-0805">Transcription regulation</keyword>
<dbReference type="Proteomes" id="UP000247118">
    <property type="component" value="Chromosome"/>
</dbReference>
<dbReference type="Pfam" id="PF00440">
    <property type="entry name" value="TetR_N"/>
    <property type="match status" value="1"/>
</dbReference>
<feature type="domain" description="HTH tetR-type" evidence="5">
    <location>
        <begin position="28"/>
        <end position="88"/>
    </location>
</feature>
<protein>
    <submittedName>
        <fullName evidence="6">TetR/AcrR family transcriptional regulator</fullName>
    </submittedName>
</protein>